<dbReference type="STRING" id="1678840.ATC1_12161"/>
<organism evidence="2">
    <name type="scientific">Flexilinea flocculi</name>
    <dbReference type="NCBI Taxonomy" id="1678840"/>
    <lineage>
        <taxon>Bacteria</taxon>
        <taxon>Bacillati</taxon>
        <taxon>Chloroflexota</taxon>
        <taxon>Anaerolineae</taxon>
        <taxon>Anaerolineales</taxon>
        <taxon>Anaerolineaceae</taxon>
        <taxon>Flexilinea</taxon>
    </lineage>
</organism>
<keyword evidence="2" id="KW-0489">Methyltransferase</keyword>
<reference evidence="2" key="1">
    <citation type="journal article" date="2015" name="Genome Announc.">
        <title>Draft Genome Sequence of Anaerolineae Strain TC1, a Novel Isolate from a Methanogenic Wastewater Treatment System.</title>
        <authorList>
            <person name="Matsuura N."/>
            <person name="Tourlousse D.M."/>
            <person name="Sun L."/>
            <person name="Toyonaga M."/>
            <person name="Kuroda K."/>
            <person name="Ohashi A."/>
            <person name="Cruz R."/>
            <person name="Yamaguchi T."/>
            <person name="Sekiguchi Y."/>
        </authorList>
    </citation>
    <scope>NUCLEOTIDE SEQUENCE [LARGE SCALE GENOMIC DNA]</scope>
    <source>
        <strain evidence="2">TC1</strain>
    </source>
</reference>
<feature type="domain" description="Methyltransferase type 11" evidence="1">
    <location>
        <begin position="50"/>
        <end position="142"/>
    </location>
</feature>
<dbReference type="EMBL" id="DF968180">
    <property type="protein sequence ID" value="GAP39628.1"/>
    <property type="molecule type" value="Genomic_DNA"/>
</dbReference>
<dbReference type="GO" id="GO:0008757">
    <property type="term" value="F:S-adenosylmethionine-dependent methyltransferase activity"/>
    <property type="evidence" value="ECO:0007669"/>
    <property type="project" value="InterPro"/>
</dbReference>
<dbReference type="SUPFAM" id="SSF53335">
    <property type="entry name" value="S-adenosyl-L-methionine-dependent methyltransferases"/>
    <property type="match status" value="1"/>
</dbReference>
<evidence type="ECO:0000313" key="3">
    <source>
        <dbReference type="Proteomes" id="UP000053370"/>
    </source>
</evidence>
<dbReference type="GO" id="GO:0032259">
    <property type="term" value="P:methylation"/>
    <property type="evidence" value="ECO:0007669"/>
    <property type="project" value="UniProtKB-KW"/>
</dbReference>
<dbReference type="RefSeq" id="WP_062278231.1">
    <property type="nucleotide sequence ID" value="NZ_DF968180.1"/>
</dbReference>
<dbReference type="AlphaFoldDB" id="A0A0K8PAE5"/>
<evidence type="ECO:0000259" key="1">
    <source>
        <dbReference type="Pfam" id="PF08241"/>
    </source>
</evidence>
<dbReference type="CDD" id="cd02440">
    <property type="entry name" value="AdoMet_MTases"/>
    <property type="match status" value="1"/>
</dbReference>
<proteinExistence type="predicted"/>
<protein>
    <submittedName>
        <fullName evidence="2">Protein containing methyltransferase domain</fullName>
    </submittedName>
</protein>
<keyword evidence="3" id="KW-1185">Reference proteome</keyword>
<dbReference type="InterPro" id="IPR013216">
    <property type="entry name" value="Methyltransf_11"/>
</dbReference>
<name>A0A0K8PAE5_9CHLR</name>
<gene>
    <name evidence="2" type="ORF">ATC1_12161</name>
</gene>
<evidence type="ECO:0000313" key="2">
    <source>
        <dbReference type="EMBL" id="GAP39628.1"/>
    </source>
</evidence>
<sequence>MDANETPAFCNYDNSDYQGEFWGGGKRDYEDGAEEIALKRLLPQSGELLLEIGAGAGRNTLRYEGFKKIVLMDYALTQMEQAQERLGKSDRFIYVAADVYHLPFADNLFDGATMIRVLHHLSEINPAFAEIQRVMRRDAALILEFANKRNLKAILRYLFGKQSWNPFTREMVEFVALNFDNHPDTVKESLRKHGFQIEKTLAVSNLRIGTLKKKENLNWMLKIESLLQILNSRQPLSPSVFMKCVQRADKSVATVGEFFRCPNCHSGELKETSKFVECYCCGRQYPIVNGIYNFRLN</sequence>
<accession>A0A0K8PAE5</accession>
<dbReference type="Gene3D" id="3.40.50.150">
    <property type="entry name" value="Vaccinia Virus protein VP39"/>
    <property type="match status" value="1"/>
</dbReference>
<dbReference type="InterPro" id="IPR029063">
    <property type="entry name" value="SAM-dependent_MTases_sf"/>
</dbReference>
<dbReference type="Proteomes" id="UP000053370">
    <property type="component" value="Unassembled WGS sequence"/>
</dbReference>
<keyword evidence="2" id="KW-0808">Transferase</keyword>
<dbReference type="Pfam" id="PF08241">
    <property type="entry name" value="Methyltransf_11"/>
    <property type="match status" value="1"/>
</dbReference>